<accession>A0A3Q3XF85</accession>
<organism evidence="1 2">
    <name type="scientific">Mola mola</name>
    <name type="common">Ocean sunfish</name>
    <name type="synonym">Tetraodon mola</name>
    <dbReference type="NCBI Taxonomy" id="94237"/>
    <lineage>
        <taxon>Eukaryota</taxon>
        <taxon>Metazoa</taxon>
        <taxon>Chordata</taxon>
        <taxon>Craniata</taxon>
        <taxon>Vertebrata</taxon>
        <taxon>Euteleostomi</taxon>
        <taxon>Actinopterygii</taxon>
        <taxon>Neopterygii</taxon>
        <taxon>Teleostei</taxon>
        <taxon>Neoteleostei</taxon>
        <taxon>Acanthomorphata</taxon>
        <taxon>Eupercaria</taxon>
        <taxon>Tetraodontiformes</taxon>
        <taxon>Molidae</taxon>
        <taxon>Mola</taxon>
    </lineage>
</organism>
<protein>
    <submittedName>
        <fullName evidence="1">Uncharacterized protein</fullName>
    </submittedName>
</protein>
<dbReference type="Proteomes" id="UP000261620">
    <property type="component" value="Unplaced"/>
</dbReference>
<keyword evidence="2" id="KW-1185">Reference proteome</keyword>
<sequence>DAGKSNTLGLEVTRGRIRLAQPTRLLLEYTGTKYENKFYVCGEGNLIVCLTNLSLTIKMSSMLT</sequence>
<reference evidence="1" key="1">
    <citation type="submission" date="2025-08" db="UniProtKB">
        <authorList>
            <consortium name="Ensembl"/>
        </authorList>
    </citation>
    <scope>IDENTIFICATION</scope>
</reference>
<evidence type="ECO:0000313" key="1">
    <source>
        <dbReference type="Ensembl" id="ENSMMOP00000021471.1"/>
    </source>
</evidence>
<dbReference type="Ensembl" id="ENSMMOT00000021827.1">
    <property type="protein sequence ID" value="ENSMMOP00000021471.1"/>
    <property type="gene ID" value="ENSMMOG00000016317.1"/>
</dbReference>
<evidence type="ECO:0000313" key="2">
    <source>
        <dbReference type="Proteomes" id="UP000261620"/>
    </source>
</evidence>
<dbReference type="AlphaFoldDB" id="A0A3Q3XF85"/>
<dbReference type="Gene3D" id="3.40.30.10">
    <property type="entry name" value="Glutaredoxin"/>
    <property type="match status" value="1"/>
</dbReference>
<name>A0A3Q3XF85_MOLML</name>
<proteinExistence type="predicted"/>
<reference evidence="1" key="2">
    <citation type="submission" date="2025-09" db="UniProtKB">
        <authorList>
            <consortium name="Ensembl"/>
        </authorList>
    </citation>
    <scope>IDENTIFICATION</scope>
</reference>